<feature type="region of interest" description="Disordered" evidence="2">
    <location>
        <begin position="118"/>
        <end position="150"/>
    </location>
</feature>
<dbReference type="Pfam" id="PF13540">
    <property type="entry name" value="RCC1_2"/>
    <property type="match status" value="2"/>
</dbReference>
<dbReference type="Gene3D" id="2.130.10.30">
    <property type="entry name" value="Regulator of chromosome condensation 1/beta-lactamase-inhibitor protein II"/>
    <property type="match status" value="2"/>
</dbReference>
<dbReference type="PRINTS" id="PR00633">
    <property type="entry name" value="RCCNDNSATION"/>
</dbReference>
<keyword evidence="4" id="KW-1185">Reference proteome</keyword>
<name>A0A8J4BAW1_9CHLO</name>
<accession>A0A8J4BAW1</accession>
<dbReference type="InterPro" id="IPR009091">
    <property type="entry name" value="RCC1/BLIP-II"/>
</dbReference>
<dbReference type="InterPro" id="IPR000408">
    <property type="entry name" value="Reg_chr_condens"/>
</dbReference>
<dbReference type="PROSITE" id="PS00626">
    <property type="entry name" value="RCC1_2"/>
    <property type="match status" value="1"/>
</dbReference>
<dbReference type="InterPro" id="IPR051553">
    <property type="entry name" value="Ran_GTPase-activating"/>
</dbReference>
<proteinExistence type="predicted"/>
<dbReference type="PANTHER" id="PTHR45982">
    <property type="entry name" value="REGULATOR OF CHROMOSOME CONDENSATION"/>
    <property type="match status" value="1"/>
</dbReference>
<reference evidence="3" key="1">
    <citation type="journal article" date="2021" name="Proc. Natl. Acad. Sci. U.S.A.">
        <title>Three genomes in the algal genus Volvox reveal the fate of a haploid sex-determining region after a transition to homothallism.</title>
        <authorList>
            <person name="Yamamoto K."/>
            <person name="Hamaji T."/>
            <person name="Kawai-Toyooka H."/>
            <person name="Matsuzaki R."/>
            <person name="Takahashi F."/>
            <person name="Nishimura Y."/>
            <person name="Kawachi M."/>
            <person name="Noguchi H."/>
            <person name="Minakuchi Y."/>
            <person name="Umen J.G."/>
            <person name="Toyoda A."/>
            <person name="Nozaki H."/>
        </authorList>
    </citation>
    <scope>NUCLEOTIDE SEQUENCE</scope>
    <source>
        <strain evidence="3">NIES-3780</strain>
    </source>
</reference>
<dbReference type="Proteomes" id="UP000747399">
    <property type="component" value="Unassembled WGS sequence"/>
</dbReference>
<dbReference type="GO" id="GO:0005737">
    <property type="term" value="C:cytoplasm"/>
    <property type="evidence" value="ECO:0007669"/>
    <property type="project" value="TreeGrafter"/>
</dbReference>
<evidence type="ECO:0000313" key="3">
    <source>
        <dbReference type="EMBL" id="GIL58068.1"/>
    </source>
</evidence>
<dbReference type="AlphaFoldDB" id="A0A8J4BAW1"/>
<comment type="caution">
    <text evidence="3">The sequence shown here is derived from an EMBL/GenBank/DDBJ whole genome shotgun (WGS) entry which is preliminary data.</text>
</comment>
<evidence type="ECO:0000256" key="1">
    <source>
        <dbReference type="PROSITE-ProRule" id="PRU00235"/>
    </source>
</evidence>
<feature type="compositionally biased region" description="Basic residues" evidence="2">
    <location>
        <begin position="139"/>
        <end position="148"/>
    </location>
</feature>
<feature type="compositionally biased region" description="Low complexity" evidence="2">
    <location>
        <begin position="128"/>
        <end position="138"/>
    </location>
</feature>
<dbReference type="PROSITE" id="PS50012">
    <property type="entry name" value="RCC1_3"/>
    <property type="match status" value="1"/>
</dbReference>
<dbReference type="EMBL" id="BNCO01000029">
    <property type="protein sequence ID" value="GIL58068.1"/>
    <property type="molecule type" value="Genomic_DNA"/>
</dbReference>
<feature type="repeat" description="RCC1" evidence="1">
    <location>
        <begin position="453"/>
        <end position="514"/>
    </location>
</feature>
<dbReference type="GO" id="GO:0005085">
    <property type="term" value="F:guanyl-nucleotide exchange factor activity"/>
    <property type="evidence" value="ECO:0007669"/>
    <property type="project" value="TreeGrafter"/>
</dbReference>
<evidence type="ECO:0000256" key="2">
    <source>
        <dbReference type="SAM" id="MobiDB-lite"/>
    </source>
</evidence>
<evidence type="ECO:0000313" key="4">
    <source>
        <dbReference type="Proteomes" id="UP000747399"/>
    </source>
</evidence>
<gene>
    <name evidence="3" type="ORF">Vafri_13260</name>
</gene>
<protein>
    <submittedName>
        <fullName evidence="3">Uncharacterized protein</fullName>
    </submittedName>
</protein>
<dbReference type="SUPFAM" id="SSF50985">
    <property type="entry name" value="RCC1/BLIP-II"/>
    <property type="match status" value="1"/>
</dbReference>
<organism evidence="3 4">
    <name type="scientific">Volvox africanus</name>
    <dbReference type="NCBI Taxonomy" id="51714"/>
    <lineage>
        <taxon>Eukaryota</taxon>
        <taxon>Viridiplantae</taxon>
        <taxon>Chlorophyta</taxon>
        <taxon>core chlorophytes</taxon>
        <taxon>Chlorophyceae</taxon>
        <taxon>CS clade</taxon>
        <taxon>Chlamydomonadales</taxon>
        <taxon>Volvocaceae</taxon>
        <taxon>Volvox</taxon>
    </lineage>
</organism>
<sequence>MQPAVTIFVLGWSGASSGAFPAHEESSQQNGTAIAKATTAAANSDDRCSESWPCEWQLPQQSCSWGCPAAFCAKHGRLVWLPNQSASYVPSTHKPRNHHTSKQAASVLKPAIQLSSNLDLDSDPHSLDPPYSDPLPRTSTHHTHHHDHPKYNLLKQETTDAGSASGRVAALGWSHAVRAVATPLGSLYSAADSYSGSGRSNGTGEGDSSTGCWLCFKAGSGVNELMEYSGGVEASPISNMDPSRAASNRCQDSPGPWQRWQRWLPYDTGPVVQVSAGEHHALALNADGCVWAWGANGEGQCGTAAMAAPRLSPVPEADVETPDSDIKMEVAESRRSNARVCGGFTGCKQPFCRHGPVHHEALFGAMVGNGSGNGSGGGNANGARRSSGSDIRCGSHQRELINSPGVPTAMGPAGAGVTRQDLSARITVRVPFTLQIRQVACGARHNLAVDLHGGVWAWGWNAYGQCGVVALAGGGAASRAVVTTPVRVQGGVLGGVPCRAVAAGLGHSLALTGKVGIWGPCLRRGAIQTISRVFRRAYTI</sequence>
<dbReference type="PANTHER" id="PTHR45982:SF1">
    <property type="entry name" value="REGULATOR OF CHROMOSOME CONDENSATION"/>
    <property type="match status" value="1"/>
</dbReference>